<sequence length="124" mass="13444">MAAGSGDREVLTNEVRLIGRLSADPGVIELPSGDELMSFRISVPRRVPTRGSGVGQPQTQRVDSIPCVAWAPRLRRSVATWRAGDVVEVEGAMRCRFYQAGGATRSRVEVEVAAARVIRRRSAA</sequence>
<name>A0ABR8MNF1_9ACTN</name>
<accession>A0ABR8MNF1</accession>
<keyword evidence="1 2" id="KW-0238">DNA-binding</keyword>
<reference evidence="3 4" key="1">
    <citation type="submission" date="2020-09" db="EMBL/GenBank/DDBJ databases">
        <title>novel species in genus Nocardioides.</title>
        <authorList>
            <person name="Zhang G."/>
        </authorList>
    </citation>
    <scope>NUCLEOTIDE SEQUENCE [LARGE SCALE GENOMIC DNA]</scope>
    <source>
        <strain evidence="3 4">19197</strain>
    </source>
</reference>
<dbReference type="Proteomes" id="UP000649289">
    <property type="component" value="Unassembled WGS sequence"/>
</dbReference>
<dbReference type="PROSITE" id="PS50935">
    <property type="entry name" value="SSB"/>
    <property type="match status" value="1"/>
</dbReference>
<dbReference type="GO" id="GO:0003677">
    <property type="term" value="F:DNA binding"/>
    <property type="evidence" value="ECO:0007669"/>
    <property type="project" value="UniProtKB-KW"/>
</dbReference>
<gene>
    <name evidence="3" type="ORF">IEZ25_20950</name>
</gene>
<dbReference type="PIRSF" id="PIRSF002070">
    <property type="entry name" value="SSB"/>
    <property type="match status" value="1"/>
</dbReference>
<proteinExistence type="predicted"/>
<dbReference type="Pfam" id="PF00436">
    <property type="entry name" value="SSB"/>
    <property type="match status" value="1"/>
</dbReference>
<evidence type="ECO:0000256" key="1">
    <source>
        <dbReference type="ARBA" id="ARBA00023125"/>
    </source>
</evidence>
<dbReference type="CDD" id="cd04496">
    <property type="entry name" value="SSB_OBF"/>
    <property type="match status" value="1"/>
</dbReference>
<evidence type="ECO:0000256" key="2">
    <source>
        <dbReference type="PIRNR" id="PIRNR002070"/>
    </source>
</evidence>
<dbReference type="InterPro" id="IPR012340">
    <property type="entry name" value="NA-bd_OB-fold"/>
</dbReference>
<evidence type="ECO:0000313" key="3">
    <source>
        <dbReference type="EMBL" id="MBD3917095.1"/>
    </source>
</evidence>
<evidence type="ECO:0000313" key="4">
    <source>
        <dbReference type="Proteomes" id="UP000649289"/>
    </source>
</evidence>
<dbReference type="SUPFAM" id="SSF50249">
    <property type="entry name" value="Nucleic acid-binding proteins"/>
    <property type="match status" value="1"/>
</dbReference>
<comment type="caution">
    <text evidence="3">The sequence shown here is derived from an EMBL/GenBank/DDBJ whole genome shotgun (WGS) entry which is preliminary data.</text>
</comment>
<keyword evidence="4" id="KW-1185">Reference proteome</keyword>
<dbReference type="EMBL" id="JACXYY010000011">
    <property type="protein sequence ID" value="MBD3917095.1"/>
    <property type="molecule type" value="Genomic_DNA"/>
</dbReference>
<dbReference type="Gene3D" id="2.40.50.140">
    <property type="entry name" value="Nucleic acid-binding proteins"/>
    <property type="match status" value="1"/>
</dbReference>
<dbReference type="RefSeq" id="WP_191201430.1">
    <property type="nucleotide sequence ID" value="NZ_BAAAPA010000010.1"/>
</dbReference>
<dbReference type="InterPro" id="IPR000424">
    <property type="entry name" value="Primosome_PriB/ssb"/>
</dbReference>
<dbReference type="InterPro" id="IPR011344">
    <property type="entry name" value="ssDNA-bd"/>
</dbReference>
<organism evidence="3 4">
    <name type="scientific">Nocardioides hwasunensis</name>
    <dbReference type="NCBI Taxonomy" id="397258"/>
    <lineage>
        <taxon>Bacteria</taxon>
        <taxon>Bacillati</taxon>
        <taxon>Actinomycetota</taxon>
        <taxon>Actinomycetes</taxon>
        <taxon>Propionibacteriales</taxon>
        <taxon>Nocardioidaceae</taxon>
        <taxon>Nocardioides</taxon>
    </lineage>
</organism>
<protein>
    <recommendedName>
        <fullName evidence="2">Single-stranded DNA-binding protein</fullName>
    </recommendedName>
</protein>